<keyword evidence="2" id="KW-0677">Repeat</keyword>
<dbReference type="PROSITE" id="PS50102">
    <property type="entry name" value="RRM"/>
    <property type="match status" value="1"/>
</dbReference>
<dbReference type="AlphaFoldDB" id="A0A196SIN5"/>
<dbReference type="Proteomes" id="UP000078348">
    <property type="component" value="Unassembled WGS sequence"/>
</dbReference>
<dbReference type="GO" id="GO:0000398">
    <property type="term" value="P:mRNA splicing, via spliceosome"/>
    <property type="evidence" value="ECO:0007669"/>
    <property type="project" value="InterPro"/>
</dbReference>
<organism evidence="10 11">
    <name type="scientific">Blastocystis sp. subtype 1 (strain ATCC 50177 / NandII)</name>
    <dbReference type="NCBI Taxonomy" id="478820"/>
    <lineage>
        <taxon>Eukaryota</taxon>
        <taxon>Sar</taxon>
        <taxon>Stramenopiles</taxon>
        <taxon>Bigyra</taxon>
        <taxon>Opalozoa</taxon>
        <taxon>Opalinata</taxon>
        <taxon>Blastocystidae</taxon>
        <taxon>Blastocystis</taxon>
    </lineage>
</organism>
<dbReference type="SUPFAM" id="SSF54928">
    <property type="entry name" value="RNA-binding domain, RBD"/>
    <property type="match status" value="1"/>
</dbReference>
<evidence type="ECO:0000256" key="4">
    <source>
        <dbReference type="ARBA" id="ARBA00022833"/>
    </source>
</evidence>
<gene>
    <name evidence="10" type="ORF">AV274_1343</name>
</gene>
<keyword evidence="10" id="KW-0687">Ribonucleoprotein</keyword>
<dbReference type="PANTHER" id="PTHR12620">
    <property type="entry name" value="U2 SNRNP AUXILIARY FACTOR, SMALL SUBUNIT"/>
    <property type="match status" value="1"/>
</dbReference>
<dbReference type="OrthoDB" id="423462at2759"/>
<dbReference type="GO" id="GO:0008270">
    <property type="term" value="F:zinc ion binding"/>
    <property type="evidence" value="ECO:0007669"/>
    <property type="project" value="UniProtKB-KW"/>
</dbReference>
<dbReference type="InterPro" id="IPR012677">
    <property type="entry name" value="Nucleotide-bd_a/b_plait_sf"/>
</dbReference>
<dbReference type="InterPro" id="IPR009145">
    <property type="entry name" value="U2AF_small"/>
</dbReference>
<evidence type="ECO:0000256" key="2">
    <source>
        <dbReference type="ARBA" id="ARBA00022737"/>
    </source>
</evidence>
<proteinExistence type="predicted"/>
<evidence type="ECO:0000259" key="9">
    <source>
        <dbReference type="PROSITE" id="PS50103"/>
    </source>
</evidence>
<evidence type="ECO:0000256" key="3">
    <source>
        <dbReference type="ARBA" id="ARBA00022771"/>
    </source>
</evidence>
<dbReference type="STRING" id="478820.A0A196SIN5"/>
<protein>
    <submittedName>
        <fullName evidence="10">U2 small nuclear ribonucleoprotein auxiliary factor 35 kDa subunit-related protein 2</fullName>
    </submittedName>
</protein>
<keyword evidence="3 6" id="KW-0863">Zinc-finger</keyword>
<evidence type="ECO:0000313" key="11">
    <source>
        <dbReference type="Proteomes" id="UP000078348"/>
    </source>
</evidence>
<dbReference type="EMBL" id="LXWW01000054">
    <property type="protein sequence ID" value="OAO16900.1"/>
    <property type="molecule type" value="Genomic_DNA"/>
</dbReference>
<feature type="compositionally biased region" description="Basic residues" evidence="7">
    <location>
        <begin position="79"/>
        <end position="93"/>
    </location>
</feature>
<reference evidence="10 11" key="1">
    <citation type="submission" date="2016-05" db="EMBL/GenBank/DDBJ databases">
        <title>Nuclear genome of Blastocystis sp. subtype 1 NandII.</title>
        <authorList>
            <person name="Gentekaki E."/>
            <person name="Curtis B."/>
            <person name="Stairs C."/>
            <person name="Eme L."/>
            <person name="Herman E."/>
            <person name="Klimes V."/>
            <person name="Arias M.C."/>
            <person name="Elias M."/>
            <person name="Hilliou F."/>
            <person name="Klute M."/>
            <person name="Malik S.-B."/>
            <person name="Pightling A."/>
            <person name="Rachubinski R."/>
            <person name="Salas D."/>
            <person name="Schlacht A."/>
            <person name="Suga H."/>
            <person name="Archibald J."/>
            <person name="Ball S.G."/>
            <person name="Clark G."/>
            <person name="Dacks J."/>
            <person name="Van Der Giezen M."/>
            <person name="Tsaousis A."/>
            <person name="Roger A."/>
        </authorList>
    </citation>
    <scope>NUCLEOTIDE SEQUENCE [LARGE SCALE GENOMIC DNA]</scope>
    <source>
        <strain evidence="11">ATCC 50177 / NandII</strain>
    </source>
</reference>
<name>A0A196SIN5_BLAHN</name>
<evidence type="ECO:0000256" key="1">
    <source>
        <dbReference type="ARBA" id="ARBA00022723"/>
    </source>
</evidence>
<dbReference type="Gene3D" id="3.30.70.330">
    <property type="match status" value="1"/>
</dbReference>
<feature type="domain" description="C3H1-type" evidence="9">
    <location>
        <begin position="188"/>
        <end position="215"/>
    </location>
</feature>
<keyword evidence="4 6" id="KW-0862">Zinc</keyword>
<accession>A0A196SIN5</accession>
<dbReference type="GO" id="GO:0003723">
    <property type="term" value="F:RNA binding"/>
    <property type="evidence" value="ECO:0007669"/>
    <property type="project" value="UniProtKB-UniRule"/>
</dbReference>
<dbReference type="GO" id="GO:0089701">
    <property type="term" value="C:U2AF complex"/>
    <property type="evidence" value="ECO:0007669"/>
    <property type="project" value="InterPro"/>
</dbReference>
<keyword evidence="11" id="KW-1185">Reference proteome</keyword>
<dbReference type="PRINTS" id="PR01848">
    <property type="entry name" value="U2AUXFACTOR"/>
</dbReference>
<comment type="caution">
    <text evidence="10">The sequence shown here is derived from an EMBL/GenBank/DDBJ whole genome shotgun (WGS) entry which is preliminary data.</text>
</comment>
<evidence type="ECO:0000256" key="5">
    <source>
        <dbReference type="PROSITE-ProRule" id="PRU00176"/>
    </source>
</evidence>
<keyword evidence="1 6" id="KW-0479">Metal-binding</keyword>
<dbReference type="InterPro" id="IPR000504">
    <property type="entry name" value="RRM_dom"/>
</dbReference>
<feature type="region of interest" description="Disordered" evidence="7">
    <location>
        <begin position="79"/>
        <end position="118"/>
    </location>
</feature>
<dbReference type="GO" id="GO:1990904">
    <property type="term" value="C:ribonucleoprotein complex"/>
    <property type="evidence" value="ECO:0007669"/>
    <property type="project" value="UniProtKB-KW"/>
</dbReference>
<dbReference type="InterPro" id="IPR000571">
    <property type="entry name" value="Znf_CCCH"/>
</dbReference>
<feature type="domain" description="RRM" evidence="8">
    <location>
        <begin position="219"/>
        <end position="322"/>
    </location>
</feature>
<feature type="compositionally biased region" description="Acidic residues" evidence="7">
    <location>
        <begin position="101"/>
        <end position="113"/>
    </location>
</feature>
<feature type="zinc finger region" description="C3H1-type" evidence="6">
    <location>
        <begin position="188"/>
        <end position="215"/>
    </location>
</feature>
<keyword evidence="5" id="KW-0694">RNA-binding</keyword>
<dbReference type="PROSITE" id="PS50103">
    <property type="entry name" value="ZF_C3H1"/>
    <property type="match status" value="1"/>
</dbReference>
<evidence type="ECO:0000256" key="7">
    <source>
        <dbReference type="SAM" id="MobiDB-lite"/>
    </source>
</evidence>
<evidence type="ECO:0000259" key="8">
    <source>
        <dbReference type="PROSITE" id="PS50102"/>
    </source>
</evidence>
<dbReference type="InterPro" id="IPR035979">
    <property type="entry name" value="RBD_domain_sf"/>
</dbReference>
<evidence type="ECO:0000313" key="10">
    <source>
        <dbReference type="EMBL" id="OAO16900.1"/>
    </source>
</evidence>
<evidence type="ECO:0000256" key="6">
    <source>
        <dbReference type="PROSITE-ProRule" id="PRU00723"/>
    </source>
</evidence>
<sequence length="361" mass="41953">MDAPNAQSPSGGSTYPSSMNCILPYASVTGYAVSSTVPLTQQLYYVPVSQLQPEKPPLPSYQEVREELGEKLHNLNRKQKRKMIKNKRNKLRKSMVGVKEEGEEPEDTEEVESEEHKKQARLWEERNRMMDEDNYSHALQQQLLFEKREKEEKEREYLEGIAKEVAKREAPRKDAKKEAPTSTSNEVPAKEYCLSYLRTGCCRFGPRCKMIHVWPKRSRGVLIHNMFQLPGEMGGEDSLSAYLEYSEDDIREHFTTFFQDVCPEMEKYGRLLYLLVSSNTLPHLRGNVYCVWETREAGEKALRALQGRFYAGKELSVEYLPESVMCWKYGVCKECFRRECARGRECAYLHFYRNPGGKYSL</sequence>